<comment type="subcellular location">
    <subcellularLocation>
        <location evidence="1">Cytoplasm</location>
    </subcellularLocation>
</comment>
<gene>
    <name evidence="6" type="ORF">GJ744_011024</name>
</gene>
<dbReference type="PANTHER" id="PTHR17453">
    <property type="entry name" value="SIGNAL RECOGNITION PARTICLE 19 KD PROTEIN"/>
    <property type="match status" value="1"/>
</dbReference>
<dbReference type="GO" id="GO:0006617">
    <property type="term" value="P:SRP-dependent cotranslational protein targeting to membrane, signal sequence recognition"/>
    <property type="evidence" value="ECO:0007669"/>
    <property type="project" value="TreeGrafter"/>
</dbReference>
<dbReference type="PANTHER" id="PTHR17453:SF0">
    <property type="entry name" value="SIGNAL RECOGNITION PARTICLE 19 KDA PROTEIN"/>
    <property type="match status" value="1"/>
</dbReference>
<feature type="region of interest" description="Disordered" evidence="5">
    <location>
        <begin position="30"/>
        <end position="78"/>
    </location>
</feature>
<dbReference type="Pfam" id="PF01922">
    <property type="entry name" value="SRP19"/>
    <property type="match status" value="1"/>
</dbReference>
<dbReference type="Proteomes" id="UP000606974">
    <property type="component" value="Unassembled WGS sequence"/>
</dbReference>
<protein>
    <recommendedName>
        <fullName evidence="8">Signal recognition particle, SRP19 subunit</fullName>
    </recommendedName>
</protein>
<feature type="region of interest" description="Disordered" evidence="5">
    <location>
        <begin position="1"/>
        <end position="20"/>
    </location>
</feature>
<evidence type="ECO:0000256" key="1">
    <source>
        <dbReference type="ARBA" id="ARBA00004496"/>
    </source>
</evidence>
<evidence type="ECO:0000256" key="2">
    <source>
        <dbReference type="ARBA" id="ARBA00022490"/>
    </source>
</evidence>
<evidence type="ECO:0000256" key="3">
    <source>
        <dbReference type="ARBA" id="ARBA00023135"/>
    </source>
</evidence>
<keyword evidence="7" id="KW-1185">Reference proteome</keyword>
<feature type="compositionally biased region" description="Low complexity" evidence="5">
    <location>
        <begin position="30"/>
        <end position="41"/>
    </location>
</feature>
<evidence type="ECO:0008006" key="8">
    <source>
        <dbReference type="Google" id="ProtNLM"/>
    </source>
</evidence>
<keyword evidence="3" id="KW-0733">Signal recognition particle</keyword>
<proteinExistence type="predicted"/>
<feature type="compositionally biased region" description="Acidic residues" evidence="5">
    <location>
        <begin position="9"/>
        <end position="18"/>
    </location>
</feature>
<keyword evidence="4" id="KW-0687">Ribonucleoprotein</keyword>
<evidence type="ECO:0000313" key="7">
    <source>
        <dbReference type="Proteomes" id="UP000606974"/>
    </source>
</evidence>
<evidence type="ECO:0000256" key="4">
    <source>
        <dbReference type="ARBA" id="ARBA00023274"/>
    </source>
</evidence>
<dbReference type="OrthoDB" id="2190947at2759"/>
<dbReference type="GO" id="GO:0005786">
    <property type="term" value="C:signal recognition particle, endoplasmic reticulum targeting"/>
    <property type="evidence" value="ECO:0007669"/>
    <property type="project" value="UniProtKB-KW"/>
</dbReference>
<dbReference type="InterPro" id="IPR002778">
    <property type="entry name" value="Signal_recog_particle_SRP19"/>
</dbReference>
<keyword evidence="2" id="KW-0963">Cytoplasm</keyword>
<dbReference type="GO" id="GO:0008312">
    <property type="term" value="F:7S RNA binding"/>
    <property type="evidence" value="ECO:0007669"/>
    <property type="project" value="InterPro"/>
</dbReference>
<dbReference type="AlphaFoldDB" id="A0A8H7ADA2"/>
<dbReference type="EMBL" id="JAACFV010000076">
    <property type="protein sequence ID" value="KAF7507000.1"/>
    <property type="molecule type" value="Genomic_DNA"/>
</dbReference>
<dbReference type="FunFam" id="3.30.56.30:FF:000003">
    <property type="entry name" value="Signal recognition particle SEC65 subunit"/>
    <property type="match status" value="1"/>
</dbReference>
<comment type="caution">
    <text evidence="6">The sequence shown here is derived from an EMBL/GenBank/DDBJ whole genome shotgun (WGS) entry which is preliminary data.</text>
</comment>
<feature type="region of interest" description="Disordered" evidence="5">
    <location>
        <begin position="248"/>
        <end position="295"/>
    </location>
</feature>
<evidence type="ECO:0000256" key="5">
    <source>
        <dbReference type="SAM" id="MobiDB-lite"/>
    </source>
</evidence>
<dbReference type="Gene3D" id="3.30.56.30">
    <property type="entry name" value="Signal recognition particle, SRP19-like subunit"/>
    <property type="match status" value="1"/>
</dbReference>
<evidence type="ECO:0000313" key="6">
    <source>
        <dbReference type="EMBL" id="KAF7507000.1"/>
    </source>
</evidence>
<organism evidence="6 7">
    <name type="scientific">Endocarpon pusillum</name>
    <dbReference type="NCBI Taxonomy" id="364733"/>
    <lineage>
        <taxon>Eukaryota</taxon>
        <taxon>Fungi</taxon>
        <taxon>Dikarya</taxon>
        <taxon>Ascomycota</taxon>
        <taxon>Pezizomycotina</taxon>
        <taxon>Eurotiomycetes</taxon>
        <taxon>Chaetothyriomycetidae</taxon>
        <taxon>Verrucariales</taxon>
        <taxon>Verrucariaceae</taxon>
        <taxon>Endocarpon</taxon>
    </lineage>
</organism>
<dbReference type="SUPFAM" id="SSF69695">
    <property type="entry name" value="SRP19"/>
    <property type="match status" value="1"/>
</dbReference>
<reference evidence="6" key="1">
    <citation type="submission" date="2020-02" db="EMBL/GenBank/DDBJ databases">
        <authorList>
            <person name="Palmer J.M."/>
        </authorList>
    </citation>
    <scope>NUCLEOTIDE SEQUENCE</scope>
    <source>
        <strain evidence="6">EPUS1.4</strain>
        <tissue evidence="6">Thallus</tissue>
    </source>
</reference>
<name>A0A8H7ADA2_9EURO</name>
<dbReference type="InterPro" id="IPR036521">
    <property type="entry name" value="SRP19-like_sf"/>
</dbReference>
<feature type="compositionally biased region" description="Polar residues" evidence="5">
    <location>
        <begin position="49"/>
        <end position="63"/>
    </location>
</feature>
<sequence length="295" mass="31658">MSHARVEELSDSDPEIEDLSSISFPASSSSIIAPADIPQPSTSGRPLHPSQNAAQNYNPNSMPSLLRPTGPNAKAATKESIKSYSTLYPVYFDASRTRAQGRRVSSKLSVHNPLARDIAEACHFISTRMAGGQIQIAFEPDKLHPKDWANPGRVRVLMRNKETRKLVSPAVKNKSHLYILVAQYLQTHPTTKESPLKLQIQGMPAPEKLEPPAVPRGWKINKILPLHSPAMSGGGVSDNFFKDMMADMQKGGGGSVPQLPPGMAGMLGRAGGGPGGSRPASSGEGSKKKDKKKGK</sequence>
<accession>A0A8H7ADA2</accession>